<dbReference type="OrthoDB" id="3250989at2759"/>
<dbReference type="RefSeq" id="XP_007272398.1">
    <property type="nucleotide sequence ID" value="XM_007272336.1"/>
</dbReference>
<protein>
    <submittedName>
        <fullName evidence="2">Uncharacterized protein</fullName>
    </submittedName>
</protein>
<dbReference type="eggNOG" id="ENOG502SRW1">
    <property type="taxonomic scope" value="Eukaryota"/>
</dbReference>
<organism evidence="2 3">
    <name type="scientific">Fomitiporia mediterranea (strain MF3/22)</name>
    <name type="common">Grapevine white-rot fungus</name>
    <dbReference type="NCBI Taxonomy" id="694068"/>
    <lineage>
        <taxon>Eukaryota</taxon>
        <taxon>Fungi</taxon>
        <taxon>Dikarya</taxon>
        <taxon>Basidiomycota</taxon>
        <taxon>Agaricomycotina</taxon>
        <taxon>Agaricomycetes</taxon>
        <taxon>Hymenochaetales</taxon>
        <taxon>Hymenochaetaceae</taxon>
        <taxon>Fomitiporia</taxon>
    </lineage>
</organism>
<dbReference type="GeneID" id="18676068"/>
<name>R7SID1_FOMME</name>
<dbReference type="OMA" id="IVMEIKN"/>
<feature type="compositionally biased region" description="Basic and acidic residues" evidence="1">
    <location>
        <begin position="155"/>
        <end position="171"/>
    </location>
</feature>
<evidence type="ECO:0000313" key="2">
    <source>
        <dbReference type="EMBL" id="EJC97339.1"/>
    </source>
</evidence>
<evidence type="ECO:0000313" key="3">
    <source>
        <dbReference type="Proteomes" id="UP000053630"/>
    </source>
</evidence>
<reference evidence="3" key="1">
    <citation type="journal article" date="2012" name="Science">
        <title>The Paleozoic origin of enzymatic lignin decomposition reconstructed from 31 fungal genomes.</title>
        <authorList>
            <person name="Floudas D."/>
            <person name="Binder M."/>
            <person name="Riley R."/>
            <person name="Barry K."/>
            <person name="Blanchette R.A."/>
            <person name="Henrissat B."/>
            <person name="Martinez A.T."/>
            <person name="Otillar R."/>
            <person name="Spatafora J.W."/>
            <person name="Yadav J.S."/>
            <person name="Aerts A."/>
            <person name="Benoit I."/>
            <person name="Boyd A."/>
            <person name="Carlson A."/>
            <person name="Copeland A."/>
            <person name="Coutinho P.M."/>
            <person name="de Vries R.P."/>
            <person name="Ferreira P."/>
            <person name="Findley K."/>
            <person name="Foster B."/>
            <person name="Gaskell J."/>
            <person name="Glotzer D."/>
            <person name="Gorecki P."/>
            <person name="Heitman J."/>
            <person name="Hesse C."/>
            <person name="Hori C."/>
            <person name="Igarashi K."/>
            <person name="Jurgens J.A."/>
            <person name="Kallen N."/>
            <person name="Kersten P."/>
            <person name="Kohler A."/>
            <person name="Kuees U."/>
            <person name="Kumar T.K.A."/>
            <person name="Kuo A."/>
            <person name="LaButti K."/>
            <person name="Larrondo L.F."/>
            <person name="Lindquist E."/>
            <person name="Ling A."/>
            <person name="Lombard V."/>
            <person name="Lucas S."/>
            <person name="Lundell T."/>
            <person name="Martin R."/>
            <person name="McLaughlin D.J."/>
            <person name="Morgenstern I."/>
            <person name="Morin E."/>
            <person name="Murat C."/>
            <person name="Nagy L.G."/>
            <person name="Nolan M."/>
            <person name="Ohm R.A."/>
            <person name="Patyshakuliyeva A."/>
            <person name="Rokas A."/>
            <person name="Ruiz-Duenas F.J."/>
            <person name="Sabat G."/>
            <person name="Salamov A."/>
            <person name="Samejima M."/>
            <person name="Schmutz J."/>
            <person name="Slot J.C."/>
            <person name="St John F."/>
            <person name="Stenlid J."/>
            <person name="Sun H."/>
            <person name="Sun S."/>
            <person name="Syed K."/>
            <person name="Tsang A."/>
            <person name="Wiebenga A."/>
            <person name="Young D."/>
            <person name="Pisabarro A."/>
            <person name="Eastwood D.C."/>
            <person name="Martin F."/>
            <person name="Cullen D."/>
            <person name="Grigoriev I.V."/>
            <person name="Hibbett D.S."/>
        </authorList>
    </citation>
    <scope>NUCLEOTIDE SEQUENCE [LARGE SCALE GENOMIC DNA]</scope>
    <source>
        <strain evidence="3">MF3/22</strain>
    </source>
</reference>
<feature type="region of interest" description="Disordered" evidence="1">
    <location>
        <begin position="149"/>
        <end position="180"/>
    </location>
</feature>
<dbReference type="KEGG" id="fme:FOMMEDRAFT_163856"/>
<feature type="non-terminal residue" evidence="2">
    <location>
        <position position="433"/>
    </location>
</feature>
<keyword evidence="3" id="KW-1185">Reference proteome</keyword>
<dbReference type="EMBL" id="JH719006">
    <property type="protein sequence ID" value="EJC97339.1"/>
    <property type="molecule type" value="Genomic_DNA"/>
</dbReference>
<evidence type="ECO:0000256" key="1">
    <source>
        <dbReference type="SAM" id="MobiDB-lite"/>
    </source>
</evidence>
<sequence length="433" mass="49013">MSSEQHHFVVFLPYSVKSQPKSFPVLENALVQDLEDAIRNNQNYKRFLENEELFLYKPGELDMEPRDALYQSALKWLRENADSMMNSVYPFSEYFADGPAPREGKKVDVIAVTNSILESLDKVPDLADSRAFKMTEERRALPVSKIRRLPSPSEGIRDEAGIKQSTDENRGVHAHRPASNYGPPTALFNHALARLKHRLQHLDEQAELEPPPNMLFTCHQFILTSCDVHNSENDRELALTGFLNVLVGADMSPKLKTESGTAQPDAIWGDPVRIVMEIKNEDGLRGNATLQATISDSKILAQDKYKKYVERSNCPVVLIGIMGTRLEVSTAVFTDGIYVDKLLSEELYLDAWQAEKVLRLGRIFMAVSLASSELREYYENLKHSVRTTPRTLSNAHWFPSPLPTDERQNIPSLTYLGKLSHTGELVNEQDNEE</sequence>
<dbReference type="AlphaFoldDB" id="R7SID1"/>
<gene>
    <name evidence="2" type="ORF">FOMMEDRAFT_163856</name>
</gene>
<accession>R7SID1</accession>
<proteinExistence type="predicted"/>
<dbReference type="Proteomes" id="UP000053630">
    <property type="component" value="Unassembled WGS sequence"/>
</dbReference>